<evidence type="ECO:0000256" key="6">
    <source>
        <dbReference type="ARBA" id="ARBA00035295"/>
    </source>
</evidence>
<accession>L0BIR9</accession>
<name>L0BIR9_MONAE</name>
<dbReference type="GeneID" id="14411925"/>
<dbReference type="FunFam" id="1.10.1900.20:FF:000001">
    <property type="entry name" value="50S ribosomal protein L20"/>
    <property type="match status" value="1"/>
</dbReference>
<dbReference type="InterPro" id="IPR049946">
    <property type="entry name" value="RIBOSOMAL_L20_CS"/>
</dbReference>
<dbReference type="Pfam" id="PF00453">
    <property type="entry name" value="Ribosomal_L20"/>
    <property type="match status" value="1"/>
</dbReference>
<dbReference type="GO" id="GO:0000027">
    <property type="term" value="P:ribosomal large subunit assembly"/>
    <property type="evidence" value="ECO:0007669"/>
    <property type="project" value="UniProtKB-UniRule"/>
</dbReference>
<comment type="function">
    <text evidence="7">Binds directly to 23S ribosomal RNA and is necessary for the in vitro assembly process of the 50S ribosomal subunit. It is not involved in the protein synthesizing functions of that subunit.</text>
</comment>
<evidence type="ECO:0000256" key="4">
    <source>
        <dbReference type="ARBA" id="ARBA00022980"/>
    </source>
</evidence>
<evidence type="ECO:0000256" key="8">
    <source>
        <dbReference type="RuleBase" id="RU000561"/>
    </source>
</evidence>
<evidence type="ECO:0000256" key="1">
    <source>
        <dbReference type="ARBA" id="ARBA00007698"/>
    </source>
</evidence>
<dbReference type="NCBIfam" id="TIGR01032">
    <property type="entry name" value="rplT_bact"/>
    <property type="match status" value="1"/>
</dbReference>
<comment type="subcellular location">
    <subcellularLocation>
        <location evidence="7">Plastid</location>
        <location evidence="7">Chloroplast</location>
    </subcellularLocation>
</comment>
<dbReference type="InterPro" id="IPR005813">
    <property type="entry name" value="Ribosomal_bL20"/>
</dbReference>
<reference evidence="9" key="1">
    <citation type="journal article" date="2012" name="PLoS ONE">
        <title>Evidence for Transitional Stages in the Evolution of Euglenid Group II Introns and Twintrons in the Monomorphina aenigmatica Plastid Genome.</title>
        <authorList>
            <person name="Pombert J.-F."/>
            <person name="James E.R."/>
            <person name="Janouskovec J."/>
            <person name="Keeling P.J."/>
        </authorList>
    </citation>
    <scope>NUCLEOTIDE SEQUENCE</scope>
    <source>
        <strain evidence="9">UTEX1284</strain>
    </source>
</reference>
<dbReference type="RefSeq" id="YP_007317222.1">
    <property type="nucleotide sequence ID" value="NC_020018.1"/>
</dbReference>
<protein>
    <recommendedName>
        <fullName evidence="6 7">Large ribosomal subunit protein bL20c</fullName>
    </recommendedName>
</protein>
<dbReference type="CDD" id="cd07026">
    <property type="entry name" value="Ribosomal_L20"/>
    <property type="match status" value="1"/>
</dbReference>
<dbReference type="PANTHER" id="PTHR10986">
    <property type="entry name" value="39S RIBOSOMAL PROTEIN L20"/>
    <property type="match status" value="1"/>
</dbReference>
<dbReference type="PROSITE" id="PS00937">
    <property type="entry name" value="RIBOSOMAL_L20"/>
    <property type="match status" value="1"/>
</dbReference>
<organism evidence="9">
    <name type="scientific">Monomorphina aenigmatica</name>
    <name type="common">Euglenoid</name>
    <name type="synonym">Phacus aenigmaticus</name>
    <dbReference type="NCBI Taxonomy" id="304863"/>
    <lineage>
        <taxon>Eukaryota</taxon>
        <taxon>Discoba</taxon>
        <taxon>Euglenozoa</taxon>
        <taxon>Euglenida</taxon>
        <taxon>Spirocuta</taxon>
        <taxon>Euglenophyceae</taxon>
        <taxon>Euglenales</taxon>
        <taxon>Euglenaceae</taxon>
        <taxon>Monomorphina</taxon>
    </lineage>
</organism>
<comment type="similarity">
    <text evidence="1 7 8">Belongs to the bacterial ribosomal protein bL20 family.</text>
</comment>
<dbReference type="HAMAP" id="MF_00382">
    <property type="entry name" value="Ribosomal_bL20"/>
    <property type="match status" value="1"/>
</dbReference>
<evidence type="ECO:0000256" key="5">
    <source>
        <dbReference type="ARBA" id="ARBA00023274"/>
    </source>
</evidence>
<dbReference type="SUPFAM" id="SSF74731">
    <property type="entry name" value="Ribosomal protein L20"/>
    <property type="match status" value="1"/>
</dbReference>
<dbReference type="GO" id="GO:0019843">
    <property type="term" value="F:rRNA binding"/>
    <property type="evidence" value="ECO:0007669"/>
    <property type="project" value="UniProtKB-UniRule"/>
</dbReference>
<evidence type="ECO:0000256" key="7">
    <source>
        <dbReference type="HAMAP-Rule" id="MF_00382"/>
    </source>
</evidence>
<keyword evidence="9" id="KW-0934">Plastid</keyword>
<keyword evidence="4 7" id="KW-0689">Ribosomal protein</keyword>
<dbReference type="EMBL" id="JX457480">
    <property type="protein sequence ID" value="AFZ88824.1"/>
    <property type="molecule type" value="Genomic_DNA"/>
</dbReference>
<keyword evidence="2 7" id="KW-0699">rRNA-binding</keyword>
<dbReference type="GO" id="GO:1990904">
    <property type="term" value="C:ribonucleoprotein complex"/>
    <property type="evidence" value="ECO:0007669"/>
    <property type="project" value="UniProtKB-KW"/>
</dbReference>
<gene>
    <name evidence="7 9" type="primary">rpl20</name>
</gene>
<dbReference type="InterPro" id="IPR035566">
    <property type="entry name" value="Ribosomal_protein_bL20_C"/>
</dbReference>
<keyword evidence="9" id="KW-0150">Chloroplast</keyword>
<dbReference type="GO" id="GO:0005840">
    <property type="term" value="C:ribosome"/>
    <property type="evidence" value="ECO:0007669"/>
    <property type="project" value="UniProtKB-KW"/>
</dbReference>
<sequence length="114" mass="13449">MTRVKRGFIAKKRRRKILGFAKGFRGSHSKLFTASNQQVMKAFKYSYFDRKKKKGEFRKLWIQRINAGSRNMKMNYSLTMNKLKSSKININRKILAKILVIDGKCFKDLLLNLN</sequence>
<proteinExistence type="inferred from homology"/>
<evidence type="ECO:0000313" key="9">
    <source>
        <dbReference type="EMBL" id="AFZ88824.1"/>
    </source>
</evidence>
<dbReference type="GO" id="GO:0006412">
    <property type="term" value="P:translation"/>
    <property type="evidence" value="ECO:0007669"/>
    <property type="project" value="InterPro"/>
</dbReference>
<evidence type="ECO:0000256" key="3">
    <source>
        <dbReference type="ARBA" id="ARBA00022884"/>
    </source>
</evidence>
<dbReference type="GO" id="GO:0003735">
    <property type="term" value="F:structural constituent of ribosome"/>
    <property type="evidence" value="ECO:0007669"/>
    <property type="project" value="InterPro"/>
</dbReference>
<dbReference type="AlphaFoldDB" id="L0BIR9"/>
<dbReference type="PRINTS" id="PR00062">
    <property type="entry name" value="RIBOSOMALL20"/>
</dbReference>
<keyword evidence="5 7" id="KW-0687">Ribonucleoprotein</keyword>
<dbReference type="Gene3D" id="6.10.160.10">
    <property type="match status" value="1"/>
</dbReference>
<geneLocation type="chloroplast" evidence="9"/>
<keyword evidence="3 7" id="KW-0694">RNA-binding</keyword>
<dbReference type="Gene3D" id="1.10.1900.20">
    <property type="entry name" value="Ribosomal protein L20"/>
    <property type="match status" value="1"/>
</dbReference>
<dbReference type="GO" id="GO:0009507">
    <property type="term" value="C:chloroplast"/>
    <property type="evidence" value="ECO:0007669"/>
    <property type="project" value="UniProtKB-SubCell"/>
</dbReference>
<evidence type="ECO:0000256" key="2">
    <source>
        <dbReference type="ARBA" id="ARBA00022730"/>
    </source>
</evidence>